<feature type="domain" description="XdhC Rossmann" evidence="2">
    <location>
        <begin position="113"/>
        <end position="254"/>
    </location>
</feature>
<evidence type="ECO:0000259" key="2">
    <source>
        <dbReference type="Pfam" id="PF13478"/>
    </source>
</evidence>
<dbReference type="InterPro" id="IPR036291">
    <property type="entry name" value="NAD(P)-bd_dom_sf"/>
</dbReference>
<evidence type="ECO:0000259" key="1">
    <source>
        <dbReference type="Pfam" id="PF02625"/>
    </source>
</evidence>
<dbReference type="PANTHER" id="PTHR30388">
    <property type="entry name" value="ALDEHYDE OXIDOREDUCTASE MOLYBDENUM COFACTOR ASSEMBLY PROTEIN"/>
    <property type="match status" value="1"/>
</dbReference>
<dbReference type="Proteomes" id="UP001144256">
    <property type="component" value="Unassembled WGS sequence"/>
</dbReference>
<organism evidence="3 4">
    <name type="scientific">Vallitalea longa</name>
    <dbReference type="NCBI Taxonomy" id="2936439"/>
    <lineage>
        <taxon>Bacteria</taxon>
        <taxon>Bacillati</taxon>
        <taxon>Bacillota</taxon>
        <taxon>Clostridia</taxon>
        <taxon>Lachnospirales</taxon>
        <taxon>Vallitaleaceae</taxon>
        <taxon>Vallitalea</taxon>
    </lineage>
</organism>
<dbReference type="InterPro" id="IPR027051">
    <property type="entry name" value="XdhC_Rossmann_dom"/>
</dbReference>
<dbReference type="SUPFAM" id="SSF51735">
    <property type="entry name" value="NAD(P)-binding Rossmann-fold domains"/>
    <property type="match status" value="1"/>
</dbReference>
<accession>A0A9W5YDQ3</accession>
<dbReference type="Gene3D" id="3.40.50.720">
    <property type="entry name" value="NAD(P)-binding Rossmann-like Domain"/>
    <property type="match status" value="1"/>
</dbReference>
<feature type="domain" description="XdhC- CoxI" evidence="1">
    <location>
        <begin position="13"/>
        <end position="77"/>
    </location>
</feature>
<dbReference type="InterPro" id="IPR052698">
    <property type="entry name" value="MoCofactor_Util/Proc"/>
</dbReference>
<dbReference type="RefSeq" id="WP_281815894.1">
    <property type="nucleotide sequence ID" value="NZ_BRLB01000007.1"/>
</dbReference>
<dbReference type="AlphaFoldDB" id="A0A9W5YDQ3"/>
<dbReference type="InterPro" id="IPR003777">
    <property type="entry name" value="XdhC_CoxI"/>
</dbReference>
<sequence length="275" mass="30628">MENIYEELISMKKRGQSCIMVTVIEMTGNTPVTVGKKMLVDGKDNSIGTVGGGALEYYAKQKCRELLISQQSKLEKYILNEGEVVTEGETVLPMACGGRVTLFYEYIGVKAKVYIFGAGHVGQALTKVLSKMNFYITVIDDRKDIYDTVECANRKVQSTYVNFIENEELDLNSYIIVCTPSHKNDFNVINKVLELKLKPKYIGMLCSQVKLKTFLDKIHDKFGKVDLSNLYSPIGLDTGGCSPEEIAISIASEILAISYGKKGHKHLRNNGLIDN</sequence>
<evidence type="ECO:0000313" key="3">
    <source>
        <dbReference type="EMBL" id="GKX30039.1"/>
    </source>
</evidence>
<dbReference type="PANTHER" id="PTHR30388:SF6">
    <property type="entry name" value="XANTHINE DEHYDROGENASE SUBUNIT A-RELATED"/>
    <property type="match status" value="1"/>
</dbReference>
<proteinExistence type="predicted"/>
<dbReference type="Pfam" id="PF13478">
    <property type="entry name" value="XdhC_C"/>
    <property type="match status" value="1"/>
</dbReference>
<name>A0A9W5YDQ3_9FIRM</name>
<reference evidence="3" key="1">
    <citation type="submission" date="2022-06" db="EMBL/GenBank/DDBJ databases">
        <title>Vallitalea longa sp. nov., an anaerobic bacterium isolated from marine sediment.</title>
        <authorList>
            <person name="Hirano S."/>
            <person name="Terahara T."/>
            <person name="Mori K."/>
            <person name="Hamada M."/>
            <person name="Matsumoto R."/>
            <person name="Kobayashi T."/>
        </authorList>
    </citation>
    <scope>NUCLEOTIDE SEQUENCE</scope>
    <source>
        <strain evidence="3">SH18-1</strain>
    </source>
</reference>
<comment type="caution">
    <text evidence="3">The sequence shown here is derived from an EMBL/GenBank/DDBJ whole genome shotgun (WGS) entry which is preliminary data.</text>
</comment>
<protein>
    <submittedName>
        <fullName evidence="3">Xanthine dehydrogenase accessory factor</fullName>
    </submittedName>
</protein>
<gene>
    <name evidence="3" type="ORF">SH1V18_25190</name>
</gene>
<dbReference type="Pfam" id="PF02625">
    <property type="entry name" value="XdhC_CoxI"/>
    <property type="match status" value="1"/>
</dbReference>
<dbReference type="EMBL" id="BRLB01000007">
    <property type="protein sequence ID" value="GKX30039.1"/>
    <property type="molecule type" value="Genomic_DNA"/>
</dbReference>
<evidence type="ECO:0000313" key="4">
    <source>
        <dbReference type="Proteomes" id="UP001144256"/>
    </source>
</evidence>
<keyword evidence="4" id="KW-1185">Reference proteome</keyword>